<dbReference type="Gene3D" id="3.40.50.10470">
    <property type="entry name" value="Translation initiation factor eif-2b, domain 2"/>
    <property type="match status" value="1"/>
</dbReference>
<dbReference type="GO" id="GO:0005634">
    <property type="term" value="C:nucleus"/>
    <property type="evidence" value="ECO:0007669"/>
    <property type="project" value="UniProtKB-SubCell"/>
</dbReference>
<proteinExistence type="inferred from homology"/>
<keyword evidence="2 6" id="KW-0028">Amino-acid biosynthesis</keyword>
<protein>
    <recommendedName>
        <fullName evidence="6">Methylthioribose-1-phosphate isomerase</fullName>
        <shortName evidence="6">M1Pi</shortName>
        <shortName evidence="6">MTR-1-P isomerase</shortName>
        <ecNumber evidence="6">5.3.1.23</ecNumber>
    </recommendedName>
    <alternativeName>
        <fullName evidence="6">S-methyl-5-thioribose-1-phosphate isomerase</fullName>
    </alternativeName>
    <alternativeName>
        <fullName evidence="6">Translation initiation factor eIF-2B subunit alpha/beta/delta-like protein</fullName>
    </alternativeName>
</protein>
<feature type="site" description="Transition state stabilizer" evidence="6">
    <location>
        <position position="181"/>
    </location>
</feature>
<dbReference type="Proteomes" id="UP001164286">
    <property type="component" value="Unassembled WGS sequence"/>
</dbReference>
<evidence type="ECO:0000256" key="3">
    <source>
        <dbReference type="ARBA" id="ARBA00023167"/>
    </source>
</evidence>
<comment type="function">
    <text evidence="6">Catalyzes the interconversion of methylthioribose-1-phosphate (MTR-1-P) into methylthioribulose-1-phosphate (MTRu-1-P).</text>
</comment>
<dbReference type="HAMAP" id="MF_01678">
    <property type="entry name" value="Salvage_MtnA"/>
    <property type="match status" value="1"/>
</dbReference>
<dbReference type="GO" id="GO:0046523">
    <property type="term" value="F:S-methyl-5-thioribose-1-phosphate isomerase activity"/>
    <property type="evidence" value="ECO:0007669"/>
    <property type="project" value="UniProtKB-UniRule"/>
</dbReference>
<dbReference type="InterPro" id="IPR000649">
    <property type="entry name" value="IF-2B-related"/>
</dbReference>
<dbReference type="FunFam" id="1.20.120.420:FF:000003">
    <property type="entry name" value="Methylthioribose-1-phosphate isomerase"/>
    <property type="match status" value="1"/>
</dbReference>
<dbReference type="InterPro" id="IPR027363">
    <property type="entry name" value="M1Pi_N"/>
</dbReference>
<sequence length="389" mass="41903">MVAQAPSGKKPLPDMMTSIRIDQSGQVEIIDQLLLPHTVTWEKVSTPDEAYDAIKSMKIRGAPAIASLAALSIRSYLSSASAFSSTSDVISHLNPILDHLQSSRPTAVNLSEAMNRIRALLKSSTDVSAEDLVEKVKTLCGAVHEEDLKRNMEMGRLGAEWLWSKRRAGSDKKGLKVITVCNTGSLATSGYGTAIGVITALFEHDHLDTAYYAQTTPYHQGSRLTSLELTTLEIPATMICDTMLGSLMQLEDIDGVIVGADRVVKNGDTANKIGTYQAAVLAKRHNVPFMVVAPVTTVDLSLSTGAEIHIEQRPPVEATLVRGRNIETGEMSVVRITPEGVGSGKERWQGVYNPSFDVTPADLISCVVTEKGVAERKEGQDSIDVASVC</sequence>
<evidence type="ECO:0000313" key="8">
    <source>
        <dbReference type="Proteomes" id="UP001164286"/>
    </source>
</evidence>
<name>A0AA38H6X3_9TREE</name>
<comment type="caution">
    <text evidence="7">The sequence shown here is derived from an EMBL/GenBank/DDBJ whole genome shotgun (WGS) entry which is preliminary data.</text>
</comment>
<dbReference type="InterPro" id="IPR042529">
    <property type="entry name" value="IF_2B-like_C"/>
</dbReference>
<dbReference type="NCBIfam" id="TIGR00512">
    <property type="entry name" value="salvage_mtnA"/>
    <property type="match status" value="1"/>
</dbReference>
<dbReference type="InterPro" id="IPR005251">
    <property type="entry name" value="IF-M1Pi"/>
</dbReference>
<dbReference type="GO" id="GO:0019509">
    <property type="term" value="P:L-methionine salvage from methylthioadenosine"/>
    <property type="evidence" value="ECO:0007669"/>
    <property type="project" value="UniProtKB-UniRule"/>
</dbReference>
<comment type="catalytic activity">
    <reaction evidence="6">
        <text>5-(methylsulfanyl)-alpha-D-ribose 1-phosphate = 5-(methylsulfanyl)-D-ribulose 1-phosphate</text>
        <dbReference type="Rhea" id="RHEA:19989"/>
        <dbReference type="ChEBI" id="CHEBI:58533"/>
        <dbReference type="ChEBI" id="CHEBI:58548"/>
        <dbReference type="EC" id="5.3.1.23"/>
    </reaction>
</comment>
<dbReference type="NCBIfam" id="TIGR00524">
    <property type="entry name" value="eIF-2B_rel"/>
    <property type="match status" value="1"/>
</dbReference>
<dbReference type="FunFam" id="3.40.50.10470:FF:000013">
    <property type="entry name" value="Methylthioribose-1-phosphate isomerase"/>
    <property type="match status" value="1"/>
</dbReference>
<dbReference type="InterPro" id="IPR011559">
    <property type="entry name" value="Initiation_fac_2B_a/b/d"/>
</dbReference>
<comment type="similarity">
    <text evidence="6">Belongs to the eIF-2B alpha/beta/delta subunits family. MtnA subfamily.</text>
</comment>
<gene>
    <name evidence="6" type="primary">MRI1</name>
    <name evidence="7" type="ORF">MKK02DRAFT_38583</name>
</gene>
<dbReference type="PANTHER" id="PTHR43475:SF1">
    <property type="entry name" value="METHYLTHIORIBOSE-1-PHOSPHATE ISOMERASE"/>
    <property type="match status" value="1"/>
</dbReference>
<dbReference type="SUPFAM" id="SSF100950">
    <property type="entry name" value="NagB/RpiA/CoA transferase-like"/>
    <property type="match status" value="1"/>
</dbReference>
<evidence type="ECO:0000256" key="4">
    <source>
        <dbReference type="ARBA" id="ARBA00023235"/>
    </source>
</evidence>
<keyword evidence="8" id="KW-1185">Reference proteome</keyword>
<dbReference type="InterPro" id="IPR037171">
    <property type="entry name" value="NagB/RpiA_transferase-like"/>
</dbReference>
<evidence type="ECO:0000256" key="6">
    <source>
        <dbReference type="HAMAP-Rule" id="MF_03119"/>
    </source>
</evidence>
<organism evidence="7 8">
    <name type="scientific">Dioszegia hungarica</name>
    <dbReference type="NCBI Taxonomy" id="4972"/>
    <lineage>
        <taxon>Eukaryota</taxon>
        <taxon>Fungi</taxon>
        <taxon>Dikarya</taxon>
        <taxon>Basidiomycota</taxon>
        <taxon>Agaricomycotina</taxon>
        <taxon>Tremellomycetes</taxon>
        <taxon>Tremellales</taxon>
        <taxon>Bulleribasidiaceae</taxon>
        <taxon>Dioszegia</taxon>
    </lineage>
</organism>
<dbReference type="AlphaFoldDB" id="A0AA38H6X3"/>
<accession>A0AA38H6X3</accession>
<feature type="active site" description="Proton donor" evidence="6">
    <location>
        <position position="261"/>
    </location>
</feature>
<dbReference type="NCBIfam" id="NF004326">
    <property type="entry name" value="PRK05720.1"/>
    <property type="match status" value="1"/>
</dbReference>
<keyword evidence="5 6" id="KW-0539">Nucleus</keyword>
<dbReference type="Pfam" id="PF01008">
    <property type="entry name" value="IF-2B"/>
    <property type="match status" value="1"/>
</dbReference>
<evidence type="ECO:0000256" key="5">
    <source>
        <dbReference type="ARBA" id="ARBA00023242"/>
    </source>
</evidence>
<evidence type="ECO:0000313" key="7">
    <source>
        <dbReference type="EMBL" id="KAI9633911.1"/>
    </source>
</evidence>
<keyword evidence="3 6" id="KW-0486">Methionine biosynthesis</keyword>
<evidence type="ECO:0000256" key="2">
    <source>
        <dbReference type="ARBA" id="ARBA00022605"/>
    </source>
</evidence>
<evidence type="ECO:0000256" key="1">
    <source>
        <dbReference type="ARBA" id="ARBA00022490"/>
    </source>
</evidence>
<comment type="subcellular location">
    <subcellularLocation>
        <location evidence="6">Cytoplasm</location>
    </subcellularLocation>
    <subcellularLocation>
        <location evidence="6">Nucleus</location>
    </subcellularLocation>
</comment>
<comment type="pathway">
    <text evidence="6">Amino-acid biosynthesis; L-methionine biosynthesis via salvage pathway; L-methionine from S-methyl-5-thio-alpha-D-ribose 1-phosphate: step 1/6.</text>
</comment>
<dbReference type="Gene3D" id="1.20.120.420">
    <property type="entry name" value="translation initiation factor eif-2b, domain 1"/>
    <property type="match status" value="1"/>
</dbReference>
<dbReference type="EMBL" id="JAKWFO010000008">
    <property type="protein sequence ID" value="KAI9633911.1"/>
    <property type="molecule type" value="Genomic_DNA"/>
</dbReference>
<reference evidence="7" key="1">
    <citation type="journal article" date="2022" name="G3 (Bethesda)">
        <title>High quality genome of the basidiomycete yeast Dioszegia hungarica PDD-24b-2 isolated from cloud water.</title>
        <authorList>
            <person name="Jarrige D."/>
            <person name="Haridas S."/>
            <person name="Bleykasten-Grosshans C."/>
            <person name="Joly M."/>
            <person name="Nadalig T."/>
            <person name="Sancelme M."/>
            <person name="Vuilleumier S."/>
            <person name="Grigoriev I.V."/>
            <person name="Amato P."/>
            <person name="Bringel F."/>
        </authorList>
    </citation>
    <scope>NUCLEOTIDE SEQUENCE</scope>
    <source>
        <strain evidence="7">PDD-24b-2</strain>
    </source>
</reference>
<keyword evidence="1 6" id="KW-0963">Cytoplasm</keyword>
<dbReference type="PANTHER" id="PTHR43475">
    <property type="entry name" value="METHYLTHIORIBOSE-1-PHOSPHATE ISOMERASE"/>
    <property type="match status" value="1"/>
</dbReference>
<dbReference type="EC" id="5.3.1.23" evidence="6"/>
<keyword evidence="4 6" id="KW-0413">Isomerase</keyword>
<dbReference type="GO" id="GO:0005737">
    <property type="term" value="C:cytoplasm"/>
    <property type="evidence" value="ECO:0007669"/>
    <property type="project" value="UniProtKB-SubCell"/>
</dbReference>